<dbReference type="PROSITE" id="PS51257">
    <property type="entry name" value="PROKAR_LIPOPROTEIN"/>
    <property type="match status" value="1"/>
</dbReference>
<dbReference type="GO" id="GO:0016020">
    <property type="term" value="C:membrane"/>
    <property type="evidence" value="ECO:0007669"/>
    <property type="project" value="InterPro"/>
</dbReference>
<reference evidence="4 5" key="1">
    <citation type="submission" date="2019-04" db="EMBL/GenBank/DDBJ databases">
        <title>Cohnella sp. nov. isolated from preserved vegetables.</title>
        <authorList>
            <person name="Lin S.-Y."/>
            <person name="Hung M.-H."/>
            <person name="Young C.-C."/>
        </authorList>
    </citation>
    <scope>NUCLEOTIDE SEQUENCE [LARGE SCALE GENOMIC DNA]</scope>
    <source>
        <strain evidence="4 5">CC-MHH1044</strain>
    </source>
</reference>
<dbReference type="InterPro" id="IPR003594">
    <property type="entry name" value="HATPase_dom"/>
</dbReference>
<dbReference type="SUPFAM" id="SSF55874">
    <property type="entry name" value="ATPase domain of HSP90 chaperone/DNA topoisomerase II/histidine kinase"/>
    <property type="match status" value="1"/>
</dbReference>
<dbReference type="InterPro" id="IPR036890">
    <property type="entry name" value="HATPase_C_sf"/>
</dbReference>
<evidence type="ECO:0000313" key="4">
    <source>
        <dbReference type="EMBL" id="THF74324.1"/>
    </source>
</evidence>
<evidence type="ECO:0000256" key="1">
    <source>
        <dbReference type="SAM" id="Phobius"/>
    </source>
</evidence>
<keyword evidence="1" id="KW-0812">Transmembrane</keyword>
<dbReference type="PANTHER" id="PTHR34220">
    <property type="entry name" value="SENSOR HISTIDINE KINASE YPDA"/>
    <property type="match status" value="1"/>
</dbReference>
<dbReference type="InterPro" id="IPR050640">
    <property type="entry name" value="Bact_2-comp_sensor_kinase"/>
</dbReference>
<comment type="caution">
    <text evidence="4">The sequence shown here is derived from an EMBL/GenBank/DDBJ whole genome shotgun (WGS) entry which is preliminary data.</text>
</comment>
<accession>A0A4S4BP57</accession>
<gene>
    <name evidence="4" type="ORF">E6C55_25845</name>
</gene>
<evidence type="ECO:0000313" key="5">
    <source>
        <dbReference type="Proteomes" id="UP000310636"/>
    </source>
</evidence>
<dbReference type="Pfam" id="PF02518">
    <property type="entry name" value="HATPase_c"/>
    <property type="match status" value="1"/>
</dbReference>
<dbReference type="Pfam" id="PF06580">
    <property type="entry name" value="His_kinase"/>
    <property type="match status" value="1"/>
</dbReference>
<feature type="domain" description="Histidine kinase/HSP90-like ATPase" evidence="2">
    <location>
        <begin position="476"/>
        <end position="570"/>
    </location>
</feature>
<sequence>MGNPFKLYRIDHLFFGSIAALIIFFLGCTIWISYDLSSRELAQTASVNQHKLLDQLNSDIAQRMSNLEQISLSTSRDNNLLDFLYGGNSEDEFSRLQRFKQVQQELANLTYSMPIIQGLDLYMDHPLQAESFSYIQYRELSSAPLQKWYSLMQKNDFVWIGVHDIHAFQGDIPVVSFVRSLAYRNQLIGYLVLNVKANMLAQMLEGESPGANRVLLDAAGQPLLQVGNIPDPSVWAQWKNKLDSSTGIIRINEQAGKDGEMIVYSRINHSNWTLVQFTSWSSITKGSVRLAYMIGMISAAAIVSALLLALLLSRQITKPIFQLIHIMKHEQIIGNKMEIPLDYRNEFGYLFSVYRKLMNRNDELYESLELRHIQLRKAEIATLQANINPHFLYNTLDQLNWMAISQDQHNISRILELMGRMFRIGLSNGNSHITVADELRHVEAYLEIQKVRMGDALVYRIDSTEEVDGLYMPKMLLQPFVENSIVHGFNERGSGSILVTVRVREDRLVICVDDDGSGLAARRDNPRKRGGGYGIRNVRERIQANFGDSFGVELSEPEAGGTRAMLILPILRASEEAGPS</sequence>
<keyword evidence="4" id="KW-0418">Kinase</keyword>
<dbReference type="Gene3D" id="3.30.565.10">
    <property type="entry name" value="Histidine kinase-like ATPase, C-terminal domain"/>
    <property type="match status" value="1"/>
</dbReference>
<dbReference type="AlphaFoldDB" id="A0A4S4BP57"/>
<protein>
    <submittedName>
        <fullName evidence="4">Sensor histidine kinase</fullName>
    </submittedName>
</protein>
<dbReference type="EMBL" id="SSOB01000042">
    <property type="protein sequence ID" value="THF74324.1"/>
    <property type="molecule type" value="Genomic_DNA"/>
</dbReference>
<feature type="transmembrane region" description="Helical" evidence="1">
    <location>
        <begin position="12"/>
        <end position="34"/>
    </location>
</feature>
<keyword evidence="5" id="KW-1185">Reference proteome</keyword>
<feature type="domain" description="Signal transduction histidine kinase internal region" evidence="3">
    <location>
        <begin position="378"/>
        <end position="457"/>
    </location>
</feature>
<keyword evidence="1" id="KW-0472">Membrane</keyword>
<dbReference type="InterPro" id="IPR010559">
    <property type="entry name" value="Sig_transdc_His_kin_internal"/>
</dbReference>
<dbReference type="Gene3D" id="6.10.340.10">
    <property type="match status" value="1"/>
</dbReference>
<feature type="transmembrane region" description="Helical" evidence="1">
    <location>
        <begin position="290"/>
        <end position="312"/>
    </location>
</feature>
<dbReference type="Proteomes" id="UP000310636">
    <property type="component" value="Unassembled WGS sequence"/>
</dbReference>
<dbReference type="GO" id="GO:0000155">
    <property type="term" value="F:phosphorelay sensor kinase activity"/>
    <property type="evidence" value="ECO:0007669"/>
    <property type="project" value="InterPro"/>
</dbReference>
<keyword evidence="4" id="KW-0808">Transferase</keyword>
<evidence type="ECO:0000259" key="3">
    <source>
        <dbReference type="Pfam" id="PF06580"/>
    </source>
</evidence>
<dbReference type="OrthoDB" id="2499756at2"/>
<dbReference type="PANTHER" id="PTHR34220:SF7">
    <property type="entry name" value="SENSOR HISTIDINE KINASE YPDA"/>
    <property type="match status" value="1"/>
</dbReference>
<dbReference type="RefSeq" id="WP_136372725.1">
    <property type="nucleotide sequence ID" value="NZ_SSOB01000042.1"/>
</dbReference>
<organism evidence="4 5">
    <name type="scientific">Cohnella fermenti</name>
    <dbReference type="NCBI Taxonomy" id="2565925"/>
    <lineage>
        <taxon>Bacteria</taxon>
        <taxon>Bacillati</taxon>
        <taxon>Bacillota</taxon>
        <taxon>Bacilli</taxon>
        <taxon>Bacillales</taxon>
        <taxon>Paenibacillaceae</taxon>
        <taxon>Cohnella</taxon>
    </lineage>
</organism>
<proteinExistence type="predicted"/>
<keyword evidence="1" id="KW-1133">Transmembrane helix</keyword>
<name>A0A4S4BP57_9BACL</name>
<evidence type="ECO:0000259" key="2">
    <source>
        <dbReference type="Pfam" id="PF02518"/>
    </source>
</evidence>